<keyword evidence="1" id="KW-0472">Membrane</keyword>
<dbReference type="Proteomes" id="UP000823399">
    <property type="component" value="Unassembled WGS sequence"/>
</dbReference>
<keyword evidence="3" id="KW-1185">Reference proteome</keyword>
<evidence type="ECO:0000256" key="1">
    <source>
        <dbReference type="SAM" id="Phobius"/>
    </source>
</evidence>
<keyword evidence="1" id="KW-0812">Transmembrane</keyword>
<evidence type="ECO:0000313" key="2">
    <source>
        <dbReference type="EMBL" id="KAG2111719.1"/>
    </source>
</evidence>
<gene>
    <name evidence="2" type="ORF">F5147DRAFT_96119</name>
</gene>
<dbReference type="GeneID" id="64706754"/>
<reference evidence="2" key="1">
    <citation type="journal article" date="2020" name="New Phytol.">
        <title>Comparative genomics reveals dynamic genome evolution in host specialist ectomycorrhizal fungi.</title>
        <authorList>
            <person name="Lofgren L.A."/>
            <person name="Nguyen N.H."/>
            <person name="Vilgalys R."/>
            <person name="Ruytinx J."/>
            <person name="Liao H.L."/>
            <person name="Branco S."/>
            <person name="Kuo A."/>
            <person name="LaButti K."/>
            <person name="Lipzen A."/>
            <person name="Andreopoulos W."/>
            <person name="Pangilinan J."/>
            <person name="Riley R."/>
            <person name="Hundley H."/>
            <person name="Na H."/>
            <person name="Barry K."/>
            <person name="Grigoriev I.V."/>
            <person name="Stajich J.E."/>
            <person name="Kennedy P.G."/>
        </authorList>
    </citation>
    <scope>NUCLEOTIDE SEQUENCE</scope>
    <source>
        <strain evidence="2">FC423</strain>
    </source>
</reference>
<protein>
    <submittedName>
        <fullName evidence="2">Uncharacterized protein</fullName>
    </submittedName>
</protein>
<dbReference type="RefSeq" id="XP_041294938.1">
    <property type="nucleotide sequence ID" value="XM_041444495.1"/>
</dbReference>
<proteinExistence type="predicted"/>
<keyword evidence="1" id="KW-1133">Transmembrane helix</keyword>
<comment type="caution">
    <text evidence="2">The sequence shown here is derived from an EMBL/GenBank/DDBJ whole genome shotgun (WGS) entry which is preliminary data.</text>
</comment>
<dbReference type="EMBL" id="JABBWM010000017">
    <property type="protein sequence ID" value="KAG2111719.1"/>
    <property type="molecule type" value="Genomic_DNA"/>
</dbReference>
<accession>A0A9P7JVN0</accession>
<name>A0A9P7JVN0_9AGAM</name>
<feature type="transmembrane region" description="Helical" evidence="1">
    <location>
        <begin position="20"/>
        <end position="40"/>
    </location>
</feature>
<evidence type="ECO:0000313" key="3">
    <source>
        <dbReference type="Proteomes" id="UP000823399"/>
    </source>
</evidence>
<sequence length="119" mass="13244">MLVLEILSLVLGSGCHVSDLAGAVILLFRSPIFCFVRLLWVVVPRKSLGKPEDFVTAALLSSLPLESHLLDWANAQGHNTEIELWTLSQFEGNSCICVCCGHLLLHIWRVLPSSRTEYK</sequence>
<dbReference type="AlphaFoldDB" id="A0A9P7JVN0"/>
<organism evidence="2 3">
    <name type="scientific">Suillus discolor</name>
    <dbReference type="NCBI Taxonomy" id="1912936"/>
    <lineage>
        <taxon>Eukaryota</taxon>
        <taxon>Fungi</taxon>
        <taxon>Dikarya</taxon>
        <taxon>Basidiomycota</taxon>
        <taxon>Agaricomycotina</taxon>
        <taxon>Agaricomycetes</taxon>
        <taxon>Agaricomycetidae</taxon>
        <taxon>Boletales</taxon>
        <taxon>Suillineae</taxon>
        <taxon>Suillaceae</taxon>
        <taxon>Suillus</taxon>
    </lineage>
</organism>